<organism evidence="2 3">
    <name type="scientific">Candidatus Competibacter phosphatis</name>
    <dbReference type="NCBI Taxonomy" id="221280"/>
    <lineage>
        <taxon>Bacteria</taxon>
        <taxon>Pseudomonadati</taxon>
        <taxon>Pseudomonadota</taxon>
        <taxon>Gammaproteobacteria</taxon>
        <taxon>Candidatus Competibacteraceae</taxon>
        <taxon>Candidatus Competibacter</taxon>
    </lineage>
</organism>
<keyword evidence="1" id="KW-0732">Signal</keyword>
<feature type="signal peptide" evidence="1">
    <location>
        <begin position="1"/>
        <end position="26"/>
    </location>
</feature>
<gene>
    <name evidence="2" type="ORF">E4P82_18925</name>
</gene>
<feature type="chain" id="PRO_5046757498" evidence="1">
    <location>
        <begin position="27"/>
        <end position="191"/>
    </location>
</feature>
<comment type="caution">
    <text evidence="2">The sequence shown here is derived from an EMBL/GenBank/DDBJ whole genome shotgun (WGS) entry which is preliminary data.</text>
</comment>
<dbReference type="Proteomes" id="UP000760480">
    <property type="component" value="Unassembled WGS sequence"/>
</dbReference>
<protein>
    <submittedName>
        <fullName evidence="2">Uncharacterized protein</fullName>
    </submittedName>
</protein>
<dbReference type="EMBL" id="SPMZ01000075">
    <property type="protein sequence ID" value="NMQ21084.1"/>
    <property type="molecule type" value="Genomic_DNA"/>
</dbReference>
<evidence type="ECO:0000313" key="3">
    <source>
        <dbReference type="Proteomes" id="UP000760480"/>
    </source>
</evidence>
<accession>A0ABX1TQV6</accession>
<evidence type="ECO:0000256" key="1">
    <source>
        <dbReference type="SAM" id="SignalP"/>
    </source>
</evidence>
<proteinExistence type="predicted"/>
<dbReference type="RefSeq" id="WP_169250347.1">
    <property type="nucleotide sequence ID" value="NZ_SPMZ01000075.1"/>
</dbReference>
<evidence type="ECO:0000313" key="2">
    <source>
        <dbReference type="EMBL" id="NMQ21084.1"/>
    </source>
</evidence>
<sequence>MRITIAWNHRVARLALLAVVSGVVQARGVHQDSRNSIDPHADRPLNGVWQCHFLQARNALEKRYYSHWTFDAAKKVMFMMWSPVHKGNQFRYAWDGITLILDDPWGPPSPRVGTFDARLRDDTELTIKMPALRWKGWICNRAPSEQWPDDKLQFLDYTRYPWLSGLVEDGPSIMKYRDPKQYEEWLKGQPR</sequence>
<name>A0ABX1TQV6_9GAMM</name>
<keyword evidence="3" id="KW-1185">Reference proteome</keyword>
<reference evidence="2 3" key="1">
    <citation type="submission" date="2019-03" db="EMBL/GenBank/DDBJ databases">
        <title>Metabolic reconstructions from genomes of highly enriched 'Candidatus Accumulibacter' and 'Candidatus Competibacter' bioreactor populations.</title>
        <authorList>
            <person name="Annavajhala M.K."/>
            <person name="Welles L."/>
            <person name="Abbas B."/>
            <person name="Sorokin D."/>
            <person name="Park H."/>
            <person name="Van Loosdrecht M."/>
            <person name="Chandran K."/>
        </authorList>
    </citation>
    <scope>NUCLEOTIDE SEQUENCE [LARGE SCALE GENOMIC DNA]</scope>
    <source>
        <strain evidence="2 3">SBR_G</strain>
    </source>
</reference>